<keyword evidence="2" id="KW-1185">Reference proteome</keyword>
<dbReference type="InterPro" id="IPR013783">
    <property type="entry name" value="Ig-like_fold"/>
</dbReference>
<dbReference type="RefSeq" id="WP_014560796.1">
    <property type="nucleotide sequence ID" value="NC_017464.1"/>
</dbReference>
<dbReference type="Proteomes" id="UP000007394">
    <property type="component" value="Chromosome"/>
</dbReference>
<gene>
    <name evidence="1" type="ordered locus">IALB_1941</name>
</gene>
<dbReference type="Pfam" id="PF17963">
    <property type="entry name" value="Big_9"/>
    <property type="match status" value="1"/>
</dbReference>
<organism evidence="1 2">
    <name type="scientific">Ignavibacterium album (strain DSM 19864 / JCM 16511 / NBRC 101810 / Mat9-16)</name>
    <dbReference type="NCBI Taxonomy" id="945713"/>
    <lineage>
        <taxon>Bacteria</taxon>
        <taxon>Pseudomonadati</taxon>
        <taxon>Ignavibacteriota</taxon>
        <taxon>Ignavibacteria</taxon>
        <taxon>Ignavibacteriales</taxon>
        <taxon>Ignavibacteriaceae</taxon>
        <taxon>Ignavibacterium</taxon>
    </lineage>
</organism>
<name>I0AKZ0_IGNAJ</name>
<dbReference type="AlphaFoldDB" id="I0AKZ0"/>
<dbReference type="STRING" id="945713.IALB_1941"/>
<evidence type="ECO:0000313" key="2">
    <source>
        <dbReference type="Proteomes" id="UP000007394"/>
    </source>
</evidence>
<evidence type="ECO:0000313" key="1">
    <source>
        <dbReference type="EMBL" id="AFH49647.1"/>
    </source>
</evidence>
<dbReference type="SUPFAM" id="SSF49299">
    <property type="entry name" value="PKD domain"/>
    <property type="match status" value="1"/>
</dbReference>
<protein>
    <recommendedName>
        <fullName evidence="3">PKD/Chitinase domain-containing protein</fullName>
    </recommendedName>
</protein>
<dbReference type="KEGG" id="ial:IALB_1941"/>
<reference evidence="1 2" key="1">
    <citation type="journal article" date="2012" name="Front. Microbiol.">
        <title>Complete genome of Ignavibacterium album, a metabolically versatile, flagellated, facultative anaerobe from the phylum Chlorobi.</title>
        <authorList>
            <person name="Liu Z."/>
            <person name="Frigaard N.-U."/>
            <person name="Vogl K."/>
            <person name="Iino T."/>
            <person name="Ohkuma M."/>
            <person name="Overmann J."/>
            <person name="Bryant D.A."/>
        </authorList>
    </citation>
    <scope>NUCLEOTIDE SEQUENCE [LARGE SCALE GENOMIC DNA]</scope>
    <source>
        <strain evidence="2">DSM 19864 / JCM 16511 / NBRC 101810 / Mat9-16</strain>
    </source>
</reference>
<proteinExistence type="predicted"/>
<sequence length="124" mass="12960">MNSINRLIINSGIILIIFISGCVQPESTVSSLDGNNSPVIKDVYIDPLIITVGATATIKVTAVDPDGDALKYAWSSALGDIIGSGSEVRYTAAFCCVGLNTITVTVSDTKGAKVSSDIRIEIQP</sequence>
<evidence type="ECO:0008006" key="3">
    <source>
        <dbReference type="Google" id="ProtNLM"/>
    </source>
</evidence>
<dbReference type="Gene3D" id="2.60.40.10">
    <property type="entry name" value="Immunoglobulins"/>
    <property type="match status" value="1"/>
</dbReference>
<dbReference type="EMBL" id="CP003418">
    <property type="protein sequence ID" value="AFH49647.1"/>
    <property type="molecule type" value="Genomic_DNA"/>
</dbReference>
<dbReference type="OrthoDB" id="1437821at2"/>
<dbReference type="HOGENOM" id="CLU_2000811_0_0_10"/>
<dbReference type="PROSITE" id="PS51257">
    <property type="entry name" value="PROKAR_LIPOPROTEIN"/>
    <property type="match status" value="1"/>
</dbReference>
<accession>I0AKZ0</accession>
<dbReference type="InterPro" id="IPR035986">
    <property type="entry name" value="PKD_dom_sf"/>
</dbReference>